<evidence type="ECO:0000256" key="1">
    <source>
        <dbReference type="PIRNR" id="PIRNR009375"/>
    </source>
</evidence>
<dbReference type="InterPro" id="IPR005378">
    <property type="entry name" value="Vps35"/>
</dbReference>
<dbReference type="GO" id="GO:0005770">
    <property type="term" value="C:late endosome"/>
    <property type="evidence" value="ECO:0007669"/>
    <property type="project" value="TreeGrafter"/>
</dbReference>
<dbReference type="Proteomes" id="UP000688137">
    <property type="component" value="Unassembled WGS sequence"/>
</dbReference>
<keyword evidence="1" id="KW-0813">Transport</keyword>
<evidence type="ECO:0000313" key="2">
    <source>
        <dbReference type="EMBL" id="CAD8066520.1"/>
    </source>
</evidence>
<dbReference type="EMBL" id="CAJJDM010000038">
    <property type="protein sequence ID" value="CAD8066520.1"/>
    <property type="molecule type" value="Genomic_DNA"/>
</dbReference>
<dbReference type="PANTHER" id="PTHR11099:SF0">
    <property type="entry name" value="VACUOLAR PROTEIN SORTING-ASSOCIATED PROTEIN 35"/>
    <property type="match status" value="1"/>
</dbReference>
<comment type="function">
    <text evidence="1">Plays a role in vesicular protein sorting.</text>
</comment>
<dbReference type="Pfam" id="PF03635">
    <property type="entry name" value="Vps35"/>
    <property type="match status" value="1"/>
</dbReference>
<dbReference type="OMA" id="YERVQFC"/>
<keyword evidence="3" id="KW-1185">Reference proteome</keyword>
<dbReference type="GO" id="GO:0042147">
    <property type="term" value="P:retrograde transport, endosome to Golgi"/>
    <property type="evidence" value="ECO:0007669"/>
    <property type="project" value="InterPro"/>
</dbReference>
<comment type="caution">
    <text evidence="2">The sequence shown here is derived from an EMBL/GenBank/DDBJ whole genome shotgun (WGS) entry which is preliminary data.</text>
</comment>
<dbReference type="GO" id="GO:0006886">
    <property type="term" value="P:intracellular protein transport"/>
    <property type="evidence" value="ECO:0007669"/>
    <property type="project" value="TreeGrafter"/>
</dbReference>
<comment type="similarity">
    <text evidence="1">Belongs to the VPS35 family.</text>
</comment>
<sequence>MEEDQEKYLEDARKVVKEQAYFMRASLEKAQLKDALRYSSAMLSELKTSLLSPRNYYILFMQVFDEMRILENYFKEEYRRGRKMPDLYESVQHATYVIPRLYLLITVGSVFIQTHEIGAKVILLDLLECIKAIQHPLRGLFIRYYFLKLCKDRLPDTGSEYEGTGGNIDDAIEIIIRNLSEMNKLWIRMQGSKDKSKRERERLDLKVTIGENVTRLSNLEGVSLDTYKTKVLPKIIDIITSSKDAISQTYLMDCTIQAFPDEYHLQTLQELLKVCTTQLEPTVDIKNIFINLMGRLADFALNNDMGTFNSEVDIYSMFKQNIDKMLDSNSQIEFKNLLDLQVAFLNFTLRCYPSNSEYVNDILKSCCRLCERQNETDFTEECQKNIVKFLAMPLDTMSLSILTMNEYPNLMKHLPFQKRRQVAIKICQAVINLNQVIDDLKITEELLKFIQPLLITQNDYVEIPENEFEEEQQLVARTVHLVQNADLAIHNTILQQFIARFQQGEINRQKYTYPAAIFALFRLLQLIAAQGGPQTQETSYKVLFEQIRGLIDVLQANFPELALKLNLNFLLCINIVDQAQEFDEFSYDIGTQVITIFQDEIGDSNVKVVLLNQIMSTFAKLNCISGENFDTLAGNATQQAAKLLKKNEQAIGVINAAHMFYNENIKNAQRVQECFKKAIKIANQSIGNNPKFVYVFIQILNKYFYFFEQVEFKEAEIQEVIKIINEKLPKALQDNDEQSKKIKILWTATQELVRERKRRSIQAYQQINI</sequence>
<dbReference type="PIRSF" id="PIRSF009375">
    <property type="entry name" value="Retromer_Vps35"/>
    <property type="match status" value="1"/>
</dbReference>
<protein>
    <recommendedName>
        <fullName evidence="1">Vacuolar protein sorting-associated protein 35</fullName>
    </recommendedName>
</protein>
<dbReference type="GO" id="GO:0005829">
    <property type="term" value="C:cytosol"/>
    <property type="evidence" value="ECO:0007669"/>
    <property type="project" value="GOC"/>
</dbReference>
<gene>
    <name evidence="2" type="ORF">PPRIM_AZ9-3.1.T0390130</name>
</gene>
<dbReference type="GO" id="GO:0030906">
    <property type="term" value="C:retromer, cargo-selective complex"/>
    <property type="evidence" value="ECO:0007669"/>
    <property type="project" value="InterPro"/>
</dbReference>
<name>A0A8S1LFJ6_PARPR</name>
<keyword evidence="1" id="KW-0653">Protein transport</keyword>
<proteinExistence type="inferred from homology"/>
<accession>A0A8S1LFJ6</accession>
<dbReference type="AlphaFoldDB" id="A0A8S1LFJ6"/>
<dbReference type="PANTHER" id="PTHR11099">
    <property type="entry name" value="VACUOLAR SORTING PROTEIN 35"/>
    <property type="match status" value="1"/>
</dbReference>
<organism evidence="2 3">
    <name type="scientific">Paramecium primaurelia</name>
    <dbReference type="NCBI Taxonomy" id="5886"/>
    <lineage>
        <taxon>Eukaryota</taxon>
        <taxon>Sar</taxon>
        <taxon>Alveolata</taxon>
        <taxon>Ciliophora</taxon>
        <taxon>Intramacronucleata</taxon>
        <taxon>Oligohymenophorea</taxon>
        <taxon>Peniculida</taxon>
        <taxon>Parameciidae</taxon>
        <taxon>Paramecium</taxon>
    </lineage>
</organism>
<reference evidence="2" key="1">
    <citation type="submission" date="2021-01" db="EMBL/GenBank/DDBJ databases">
        <authorList>
            <consortium name="Genoscope - CEA"/>
            <person name="William W."/>
        </authorList>
    </citation>
    <scope>NUCLEOTIDE SEQUENCE</scope>
</reference>
<evidence type="ECO:0000313" key="3">
    <source>
        <dbReference type="Proteomes" id="UP000688137"/>
    </source>
</evidence>